<accession>A0A7J4XCB3</accession>
<evidence type="ECO:0000256" key="1">
    <source>
        <dbReference type="PIRSR" id="PIRSR017388-1"/>
    </source>
</evidence>
<dbReference type="AlphaFoldDB" id="A0A7J4XCB3"/>
<dbReference type="Proteomes" id="UP000422221">
    <property type="component" value="Unassembled WGS sequence"/>
</dbReference>
<feature type="active site" description="Charge relay system" evidence="1">
    <location>
        <position position="203"/>
    </location>
</feature>
<dbReference type="InterPro" id="IPR050266">
    <property type="entry name" value="AB_hydrolase_sf"/>
</dbReference>
<evidence type="ECO:0000313" key="3">
    <source>
        <dbReference type="EMBL" id="KAA3756859.1"/>
    </source>
</evidence>
<evidence type="ECO:0000259" key="2">
    <source>
        <dbReference type="Pfam" id="PF12146"/>
    </source>
</evidence>
<feature type="active site" description="Charge relay system" evidence="1">
    <location>
        <position position="233"/>
    </location>
</feature>
<protein>
    <submittedName>
        <fullName evidence="3">Lysophospholipase</fullName>
    </submittedName>
</protein>
<dbReference type="InterPro" id="IPR012354">
    <property type="entry name" value="Esterase_lipase"/>
</dbReference>
<dbReference type="EMBL" id="VWMK01000040">
    <property type="protein sequence ID" value="KAA3756859.1"/>
    <property type="molecule type" value="Genomic_DNA"/>
</dbReference>
<name>A0A7J4XCB3_9BACE</name>
<dbReference type="PIRSF" id="PIRSF017388">
    <property type="entry name" value="Esterase_lipase"/>
    <property type="match status" value="1"/>
</dbReference>
<dbReference type="PANTHER" id="PTHR43798">
    <property type="entry name" value="MONOACYLGLYCEROL LIPASE"/>
    <property type="match status" value="1"/>
</dbReference>
<dbReference type="Pfam" id="PF12146">
    <property type="entry name" value="Hydrolase_4"/>
    <property type="match status" value="1"/>
</dbReference>
<organism evidence="3 4">
    <name type="scientific">Bacteroides salyersiae</name>
    <dbReference type="NCBI Taxonomy" id="291644"/>
    <lineage>
        <taxon>Bacteria</taxon>
        <taxon>Pseudomonadati</taxon>
        <taxon>Bacteroidota</taxon>
        <taxon>Bacteroidia</taxon>
        <taxon>Bacteroidales</taxon>
        <taxon>Bacteroidaceae</taxon>
        <taxon>Bacteroides</taxon>
    </lineage>
</organism>
<sequence>MNPYSESQKPEFCPVKNTDTIVIFIHGIVEGPAQFKDLMKLTIQHGYSAVSLLLPGHGRTGKDFARSSGDQWIDYTRTQINLYKQQYDKIILVGHSMGTLLSFIAYAENPEQITGIVAIDSPLHVSVKWLAIKNNLKIGFSKKISENDPAQALLHASSVAPCSLFTYLTWAPRIIDLFRLMKQTRKLLHCVAVPTLVIHADKDELVSSSSVRVFQRTISTKYLQLIRLPESTHFVYGEEDLKTCHKAYCDFLNSRSTACSLSIPPQKKTV</sequence>
<comment type="caution">
    <text evidence="3">The sequence shown here is derived from an EMBL/GenBank/DDBJ whole genome shotgun (WGS) entry which is preliminary data.</text>
</comment>
<feature type="domain" description="Serine aminopeptidase S33" evidence="2">
    <location>
        <begin position="18"/>
        <end position="240"/>
    </location>
</feature>
<dbReference type="SUPFAM" id="SSF53474">
    <property type="entry name" value="alpha/beta-Hydrolases"/>
    <property type="match status" value="1"/>
</dbReference>
<dbReference type="GO" id="GO:0016020">
    <property type="term" value="C:membrane"/>
    <property type="evidence" value="ECO:0007669"/>
    <property type="project" value="TreeGrafter"/>
</dbReference>
<feature type="active site" description="Nucleophile" evidence="1">
    <location>
        <position position="96"/>
    </location>
</feature>
<dbReference type="RefSeq" id="WP_130059953.1">
    <property type="nucleotide sequence ID" value="NZ_JADNPJ010000046.1"/>
</dbReference>
<gene>
    <name evidence="3" type="ORF">F3F73_23065</name>
</gene>
<dbReference type="Gene3D" id="3.40.50.1820">
    <property type="entry name" value="alpha/beta hydrolase"/>
    <property type="match status" value="1"/>
</dbReference>
<proteinExistence type="predicted"/>
<dbReference type="InterPro" id="IPR022742">
    <property type="entry name" value="Hydrolase_4"/>
</dbReference>
<reference evidence="3 4" key="1">
    <citation type="journal article" date="2019" name="Nat. Med.">
        <title>A library of human gut bacterial isolates paired with longitudinal multiomics data enables mechanistic microbiome research.</title>
        <authorList>
            <person name="Poyet M."/>
            <person name="Groussin M."/>
            <person name="Gibbons S.M."/>
            <person name="Avila-Pacheco J."/>
            <person name="Jiang X."/>
            <person name="Kearney S.M."/>
            <person name="Perrotta A.R."/>
            <person name="Berdy B."/>
            <person name="Zhao S."/>
            <person name="Lieberman T.D."/>
            <person name="Swanson P.K."/>
            <person name="Smith M."/>
            <person name="Roesemann S."/>
            <person name="Alexander J.E."/>
            <person name="Rich S.A."/>
            <person name="Livny J."/>
            <person name="Vlamakis H."/>
            <person name="Clish C."/>
            <person name="Bullock K."/>
            <person name="Deik A."/>
            <person name="Scott J."/>
            <person name="Pierce K.A."/>
            <person name="Xavier R.J."/>
            <person name="Alm E.J."/>
        </authorList>
    </citation>
    <scope>NUCLEOTIDE SEQUENCE [LARGE SCALE GENOMIC DNA]</scope>
    <source>
        <strain evidence="3 4">BIOML-A10</strain>
    </source>
</reference>
<evidence type="ECO:0000313" key="4">
    <source>
        <dbReference type="Proteomes" id="UP000422221"/>
    </source>
</evidence>
<dbReference type="InterPro" id="IPR029058">
    <property type="entry name" value="AB_hydrolase_fold"/>
</dbReference>
<dbReference type="GO" id="GO:0052689">
    <property type="term" value="F:carboxylic ester hydrolase activity"/>
    <property type="evidence" value="ECO:0007669"/>
    <property type="project" value="InterPro"/>
</dbReference>
<dbReference type="PANTHER" id="PTHR43798:SF33">
    <property type="entry name" value="HYDROLASE, PUTATIVE (AFU_ORTHOLOGUE AFUA_2G14860)-RELATED"/>
    <property type="match status" value="1"/>
</dbReference>